<proteinExistence type="predicted"/>
<organism evidence="1 2">
    <name type="scientific">Panagrolaimus sp. JU765</name>
    <dbReference type="NCBI Taxonomy" id="591449"/>
    <lineage>
        <taxon>Eukaryota</taxon>
        <taxon>Metazoa</taxon>
        <taxon>Ecdysozoa</taxon>
        <taxon>Nematoda</taxon>
        <taxon>Chromadorea</taxon>
        <taxon>Rhabditida</taxon>
        <taxon>Tylenchina</taxon>
        <taxon>Panagrolaimomorpha</taxon>
        <taxon>Panagrolaimoidea</taxon>
        <taxon>Panagrolaimidae</taxon>
        <taxon>Panagrolaimus</taxon>
    </lineage>
</organism>
<dbReference type="WBParaSite" id="JU765_v2.g13190.t1">
    <property type="protein sequence ID" value="JU765_v2.g13190.t1"/>
    <property type="gene ID" value="JU765_v2.g13190"/>
</dbReference>
<evidence type="ECO:0000313" key="2">
    <source>
        <dbReference type="WBParaSite" id="JU765_v2.g13190.t1"/>
    </source>
</evidence>
<evidence type="ECO:0000313" key="1">
    <source>
        <dbReference type="Proteomes" id="UP000887576"/>
    </source>
</evidence>
<accession>A0AC34Q5F1</accession>
<name>A0AC34Q5F1_9BILA</name>
<protein>
    <submittedName>
        <fullName evidence="2">Hepatocyte growth factor-regulated tyrosine kinase substrate</fullName>
    </submittedName>
</protein>
<sequence length="674" mass="77145">MSGLSDNISRESVILRVHFDVLPLIYLRFALFFITIMSKIFAKALESATDQTNVEPDWNGIMECIDLIRGKEISTKDAANLIVRRLNNSNPHVVHHALLLLESCMKNCGSDFHREILSSRFLEELKEIITHSPPNSEVTKKLLEMIQIWYGAFGNKPQFTSIKDIHTILQVSGYSFPAAKESDYMFAAQCAPDWVDGTACFRCRAEFGIFKRKHHCRACGQIFCNTCSSREMYLPQFGIEKNVRVCDICYDKNAPTKQTLPKSNVDGKSEDEAEKRRQKEIADKFEEDLQLALALSQSECEAPRRYDYQAAPVNSEPQKIDVYRYLEEPDVHSDDSVYRGAAAPSISSITSEPDRMSDIAVDSALAKYLDRNYWENKRIEEEQEIAVHNQGRSSPTNGYDYGKNESMTPSVASMQNEFASMKMSTFDSDVAETKHFCDDITELVDTIDNRMRSNILRNRLIIDDNALGNMFVQLTETHGSILQRMNNLEAERAFYEQLQDQLGSIQDARRAIDTLRQEHERARQERLAAEQMYRQAQMQHALAMMRWEKKNMINFQREKALERFHEQERAMLAERYAAAQASQGQYPIQNLNPVMSAQQQYLQQQPNIGQHPMLNGNQFMTAYNPTGASGHQVANATPYAPYNPYVVDMNSTNQTIPNMPIQQDFAHQQFQNGS</sequence>
<dbReference type="Proteomes" id="UP000887576">
    <property type="component" value="Unplaced"/>
</dbReference>
<reference evidence="2" key="1">
    <citation type="submission" date="2022-11" db="UniProtKB">
        <authorList>
            <consortium name="WormBaseParasite"/>
        </authorList>
    </citation>
    <scope>IDENTIFICATION</scope>
</reference>